<dbReference type="InterPro" id="IPR006016">
    <property type="entry name" value="UspA"/>
</dbReference>
<protein>
    <submittedName>
        <fullName evidence="5">Universal stress protein UspA</fullName>
    </submittedName>
</protein>
<accession>A0A2G3PS95</accession>
<evidence type="ECO:0000256" key="1">
    <source>
        <dbReference type="ARBA" id="ARBA00008791"/>
    </source>
</evidence>
<dbReference type="InterPro" id="IPR006015">
    <property type="entry name" value="Universal_stress_UspA"/>
</dbReference>
<feature type="domain" description="UspA" evidence="4">
    <location>
        <begin position="15"/>
        <end position="151"/>
    </location>
</feature>
<evidence type="ECO:0000259" key="4">
    <source>
        <dbReference type="Pfam" id="PF00582"/>
    </source>
</evidence>
<dbReference type="PANTHER" id="PTHR46268">
    <property type="entry name" value="STRESS RESPONSE PROTEIN NHAX"/>
    <property type="match status" value="1"/>
</dbReference>
<evidence type="ECO:0000256" key="2">
    <source>
        <dbReference type="ARBA" id="ARBA00022741"/>
    </source>
</evidence>
<dbReference type="Proteomes" id="UP000225108">
    <property type="component" value="Unassembled WGS sequence"/>
</dbReference>
<evidence type="ECO:0000256" key="3">
    <source>
        <dbReference type="ARBA" id="ARBA00022840"/>
    </source>
</evidence>
<dbReference type="InterPro" id="IPR014729">
    <property type="entry name" value="Rossmann-like_a/b/a_fold"/>
</dbReference>
<evidence type="ECO:0000313" key="6">
    <source>
        <dbReference type="Proteomes" id="UP000225108"/>
    </source>
</evidence>
<evidence type="ECO:0000313" key="5">
    <source>
        <dbReference type="EMBL" id="PHV68646.1"/>
    </source>
</evidence>
<feature type="domain" description="UspA" evidence="4">
    <location>
        <begin position="159"/>
        <end position="296"/>
    </location>
</feature>
<dbReference type="PRINTS" id="PR01438">
    <property type="entry name" value="UNVRSLSTRESS"/>
</dbReference>
<reference evidence="5 6" key="1">
    <citation type="submission" date="2017-10" db="EMBL/GenBank/DDBJ databases">
        <title>The draft genome sequence of Williamsia sp. BULT 1.1 isolated from the semi-arid grassland soils from South Africa.</title>
        <authorList>
            <person name="Kabwe M.H."/>
            <person name="Govender N."/>
            <person name="Mutseka Lunga P."/>
            <person name="Vikram S."/>
            <person name="Makhalanyane T.P."/>
        </authorList>
    </citation>
    <scope>NUCLEOTIDE SEQUENCE [LARGE SCALE GENOMIC DNA]</scope>
    <source>
        <strain evidence="5 6">BULT 1.1</strain>
    </source>
</reference>
<dbReference type="EMBL" id="PEBD01000004">
    <property type="protein sequence ID" value="PHV68646.1"/>
    <property type="molecule type" value="Genomic_DNA"/>
</dbReference>
<comment type="similarity">
    <text evidence="1">Belongs to the universal stress protein A family.</text>
</comment>
<dbReference type="Pfam" id="PF00582">
    <property type="entry name" value="Usp"/>
    <property type="match status" value="2"/>
</dbReference>
<comment type="caution">
    <text evidence="5">The sequence shown here is derived from an EMBL/GenBank/DDBJ whole genome shotgun (WGS) entry which is preliminary data.</text>
</comment>
<name>A0A2G3PS95_WILMA</name>
<dbReference type="PANTHER" id="PTHR46268:SF27">
    <property type="entry name" value="UNIVERSAL STRESS PROTEIN RV2623"/>
    <property type="match status" value="1"/>
</dbReference>
<keyword evidence="2" id="KW-0547">Nucleotide-binding</keyword>
<sequence length="301" mass="30730">MVGGREKGGSMVSSTIVVGIDGSESALEAAVWAAKAAERQGKSLTILAAYETQAAAYAPALVIPQDVIDIIRKEAEENVHTAAAKARETAPSVDVTGKVVEGRPSPVLIDASHDAALVVVGSRGLGGVRGLFLGSVGVDVAAHAASPVVVYAGPGGPGPVVVGIDGSELSEAALSSAFEQASQLGTKLKVVHTWTDLASDALNGYGLDADQLQRLADEAHEVVAERIAGFGSDYPDVEIERVVVPDGPANQLIEHATDAQLLVVGSRGRGGFRGLLLGSTSQAVLHKATCPVLVVKPVKSQ</sequence>
<dbReference type="GO" id="GO:0005524">
    <property type="term" value="F:ATP binding"/>
    <property type="evidence" value="ECO:0007669"/>
    <property type="project" value="UniProtKB-KW"/>
</dbReference>
<organism evidence="5 6">
    <name type="scientific">Williamsia marianensis</name>
    <dbReference type="NCBI Taxonomy" id="85044"/>
    <lineage>
        <taxon>Bacteria</taxon>
        <taxon>Bacillati</taxon>
        <taxon>Actinomycetota</taxon>
        <taxon>Actinomycetes</taxon>
        <taxon>Mycobacteriales</taxon>
        <taxon>Nocardiaceae</taxon>
        <taxon>Williamsia</taxon>
    </lineage>
</organism>
<dbReference type="SUPFAM" id="SSF52402">
    <property type="entry name" value="Adenine nucleotide alpha hydrolases-like"/>
    <property type="match status" value="2"/>
</dbReference>
<gene>
    <name evidence="5" type="ORF">CSW57_05520</name>
</gene>
<keyword evidence="3" id="KW-0067">ATP-binding</keyword>
<proteinExistence type="inferred from homology"/>
<dbReference type="AlphaFoldDB" id="A0A2G3PS95"/>
<dbReference type="Gene3D" id="3.40.50.620">
    <property type="entry name" value="HUPs"/>
    <property type="match status" value="2"/>
</dbReference>